<dbReference type="EMBL" id="VOFY01002869">
    <property type="protein sequence ID" value="KAA8577421.1"/>
    <property type="molecule type" value="Genomic_DNA"/>
</dbReference>
<sequence length="166" mass="18269">MSRFTSCRSSLPFPSLSYILKDHLSLSSRFPVRSGRRAWTQTEELGTRCAAFSLSMRRVPVNLLTPVASSSCPCSRRRWSSCSRGLRPPQPAERRPESFVCGLGAVFSAADVQNARGAPRSDNHQHPPSTGSDLLQFLQFAFGDRGQTGDCADLFRSNTSVSRSRA</sequence>
<dbReference type="AlphaFoldDB" id="A0A5J5CA91"/>
<name>A0A5J5CA91_9PERO</name>
<reference evidence="1 2" key="1">
    <citation type="submission" date="2019-08" db="EMBL/GenBank/DDBJ databases">
        <title>A chromosome-level genome assembly, high-density linkage maps, and genome scans reveal the genomic architecture of hybrid incompatibilities underlying speciation via character displacement in darters (Percidae: Etheostominae).</title>
        <authorList>
            <person name="Moran R.L."/>
            <person name="Catchen J.M."/>
            <person name="Fuller R.C."/>
        </authorList>
    </citation>
    <scope>NUCLEOTIDE SEQUENCE [LARGE SCALE GENOMIC DNA]</scope>
    <source>
        <strain evidence="1">EspeVRDwgs_2016</strain>
        <tissue evidence="1">Muscle</tissue>
    </source>
</reference>
<dbReference type="Proteomes" id="UP000327493">
    <property type="component" value="Unassembled WGS sequence"/>
</dbReference>
<evidence type="ECO:0000313" key="1">
    <source>
        <dbReference type="EMBL" id="KAA8577421.1"/>
    </source>
</evidence>
<evidence type="ECO:0000313" key="2">
    <source>
        <dbReference type="Proteomes" id="UP000327493"/>
    </source>
</evidence>
<keyword evidence="2" id="KW-1185">Reference proteome</keyword>
<gene>
    <name evidence="1" type="ORF">FQN60_010578</name>
</gene>
<proteinExistence type="predicted"/>
<comment type="caution">
    <text evidence="1">The sequence shown here is derived from an EMBL/GenBank/DDBJ whole genome shotgun (WGS) entry which is preliminary data.</text>
</comment>
<protein>
    <submittedName>
        <fullName evidence="1">Uncharacterized protein</fullName>
    </submittedName>
</protein>
<organism evidence="1 2">
    <name type="scientific">Etheostoma spectabile</name>
    <name type="common">orangethroat darter</name>
    <dbReference type="NCBI Taxonomy" id="54343"/>
    <lineage>
        <taxon>Eukaryota</taxon>
        <taxon>Metazoa</taxon>
        <taxon>Chordata</taxon>
        <taxon>Craniata</taxon>
        <taxon>Vertebrata</taxon>
        <taxon>Euteleostomi</taxon>
        <taxon>Actinopterygii</taxon>
        <taxon>Neopterygii</taxon>
        <taxon>Teleostei</taxon>
        <taxon>Neoteleostei</taxon>
        <taxon>Acanthomorphata</taxon>
        <taxon>Eupercaria</taxon>
        <taxon>Perciformes</taxon>
        <taxon>Percoidei</taxon>
        <taxon>Percidae</taxon>
        <taxon>Etheostomatinae</taxon>
        <taxon>Etheostoma</taxon>
    </lineage>
</organism>
<accession>A0A5J5CA91</accession>